<evidence type="ECO:0000313" key="10">
    <source>
        <dbReference type="EMBL" id="KAG2386995.1"/>
    </source>
</evidence>
<dbReference type="GO" id="GO:0005814">
    <property type="term" value="C:centriole"/>
    <property type="evidence" value="ECO:0007669"/>
    <property type="project" value="UniProtKB-SubCell"/>
</dbReference>
<evidence type="ECO:0000313" key="11">
    <source>
        <dbReference type="Proteomes" id="UP000816034"/>
    </source>
</evidence>
<comment type="function">
    <text evidence="8">Centriole-enriched microtubule-binding protein involved in centriole biogenesis. In collaboration with CEP295 and POC1B, is required for the centriole-to-centrosome conversion by ensuring the formation of bona fide centriole wall. Functions as a linker component that maintains centrosome cohesion. Associates with CROCC and regulates its stability and localization to the centrosome.</text>
</comment>
<dbReference type="GeneID" id="68094486"/>
<dbReference type="PANTHER" id="PTHR31477:SF1">
    <property type="entry name" value="CENTROSOMAL PROTEIN OF 44 KDA"/>
    <property type="match status" value="1"/>
</dbReference>
<proteinExistence type="predicted"/>
<evidence type="ECO:0000259" key="9">
    <source>
        <dbReference type="Pfam" id="PF15007"/>
    </source>
</evidence>
<protein>
    <recommendedName>
        <fullName evidence="4">Centrosomal protein of 44 kDa</fullName>
    </recommendedName>
</protein>
<dbReference type="EMBL" id="PYSW02000014">
    <property type="protein sequence ID" value="KAG2386995.1"/>
    <property type="molecule type" value="Genomic_DNA"/>
</dbReference>
<dbReference type="InterPro" id="IPR033603">
    <property type="entry name" value="CEP44"/>
</dbReference>
<keyword evidence="6" id="KW-0175">Coiled coil</keyword>
<evidence type="ECO:0000256" key="5">
    <source>
        <dbReference type="ARBA" id="ARBA00022490"/>
    </source>
</evidence>
<gene>
    <name evidence="10" type="ORF">C9374_002030</name>
</gene>
<keyword evidence="11" id="KW-1185">Reference proteome</keyword>
<comment type="caution">
    <text evidence="10">The sequence shown here is derived from an EMBL/GenBank/DDBJ whole genome shotgun (WGS) entry which is preliminary data.</text>
</comment>
<dbReference type="RefSeq" id="XP_044550987.1">
    <property type="nucleotide sequence ID" value="XM_044691404.1"/>
</dbReference>
<evidence type="ECO:0000256" key="8">
    <source>
        <dbReference type="ARBA" id="ARBA00046235"/>
    </source>
</evidence>
<keyword evidence="7" id="KW-0206">Cytoskeleton</keyword>
<sequence length="308" mass="35499">MSATGDLKNNLEKLRTQLRSIHYNGVFDVEAIINGKPEVFLPLLNYCILQFSKPLAKYFIQKGYIFHDLSDSKFIETVYRLLLNEFSYTPGLSVIYFLSNGFSERKIIFMCDVIQNCKRKHNDLVKAKRKSLYEKTKVKKDKTPKTENVTDLPSQQTVHVPDIAREPKHTVLIRKEVTPEPHVIRQEIHAEESSCSDISEDTISKIYEAIQQMGARLSESVAKLDDKVDKNLSSLRDRVFLIERRVQTIEDKYSKQHVPLEASPNAKAESRTPIFQRVENKKSSTSVNVSRDTDEFINQLALKHKVNL</sequence>
<dbReference type="InterPro" id="IPR029157">
    <property type="entry name" value="CEP44_CC"/>
</dbReference>
<evidence type="ECO:0000256" key="2">
    <source>
        <dbReference type="ARBA" id="ARBA00004214"/>
    </source>
</evidence>
<dbReference type="AlphaFoldDB" id="A0AA88KKN6"/>
<evidence type="ECO:0000256" key="3">
    <source>
        <dbReference type="ARBA" id="ARBA00004647"/>
    </source>
</evidence>
<evidence type="ECO:0000256" key="4">
    <source>
        <dbReference type="ARBA" id="ARBA00014053"/>
    </source>
</evidence>
<evidence type="ECO:0000256" key="6">
    <source>
        <dbReference type="ARBA" id="ARBA00023054"/>
    </source>
</evidence>
<dbReference type="GO" id="GO:0000922">
    <property type="term" value="C:spindle pole"/>
    <property type="evidence" value="ECO:0007669"/>
    <property type="project" value="UniProtKB-SubCell"/>
</dbReference>
<keyword evidence="5" id="KW-0963">Cytoplasm</keyword>
<dbReference type="Proteomes" id="UP000816034">
    <property type="component" value="Unassembled WGS sequence"/>
</dbReference>
<accession>A0AA88KKN6</accession>
<reference evidence="10 11" key="1">
    <citation type="journal article" date="2018" name="BMC Genomics">
        <title>The genome of Naegleria lovaniensis, the basis for a comparative approach to unravel pathogenicity factors of the human pathogenic amoeba N. fowleri.</title>
        <authorList>
            <person name="Liechti N."/>
            <person name="Schurch N."/>
            <person name="Bruggmann R."/>
            <person name="Wittwer M."/>
        </authorList>
    </citation>
    <scope>NUCLEOTIDE SEQUENCE [LARGE SCALE GENOMIC DNA]</scope>
    <source>
        <strain evidence="10 11">ATCC 30569</strain>
    </source>
</reference>
<name>A0AA88KKN6_NAELO</name>
<evidence type="ECO:0000256" key="1">
    <source>
        <dbReference type="ARBA" id="ARBA00004114"/>
    </source>
</evidence>
<dbReference type="Pfam" id="PF15007">
    <property type="entry name" value="CEP44"/>
    <property type="match status" value="1"/>
</dbReference>
<comment type="subcellular location">
    <subcellularLocation>
        <location evidence="1">Cytoplasm</location>
        <location evidence="1">Cytoskeleton</location>
        <location evidence="1">Microtubule organizing center</location>
        <location evidence="1">Centrosome</location>
        <location evidence="1">Centriole</location>
    </subcellularLocation>
    <subcellularLocation>
        <location evidence="3">Cytoplasm</location>
        <location evidence="3">Cytoskeleton</location>
        <location evidence="3">Spindle pole</location>
    </subcellularLocation>
    <subcellularLocation>
        <location evidence="2">Midbody</location>
    </subcellularLocation>
</comment>
<dbReference type="GO" id="GO:0030496">
    <property type="term" value="C:midbody"/>
    <property type="evidence" value="ECO:0007669"/>
    <property type="project" value="UniProtKB-SubCell"/>
</dbReference>
<feature type="domain" description="Centrosomal CEP44" evidence="9">
    <location>
        <begin position="6"/>
        <end position="130"/>
    </location>
</feature>
<dbReference type="PANTHER" id="PTHR31477">
    <property type="entry name" value="CENTROSOMAL PROTEIN OF 44 KDA"/>
    <property type="match status" value="1"/>
</dbReference>
<organism evidence="10 11">
    <name type="scientific">Naegleria lovaniensis</name>
    <name type="common">Amoeba</name>
    <dbReference type="NCBI Taxonomy" id="51637"/>
    <lineage>
        <taxon>Eukaryota</taxon>
        <taxon>Discoba</taxon>
        <taxon>Heterolobosea</taxon>
        <taxon>Tetramitia</taxon>
        <taxon>Eutetramitia</taxon>
        <taxon>Vahlkampfiidae</taxon>
        <taxon>Naegleria</taxon>
    </lineage>
</organism>
<evidence type="ECO:0000256" key="7">
    <source>
        <dbReference type="ARBA" id="ARBA00023212"/>
    </source>
</evidence>